<accession>A0A8J6XLG0</accession>
<dbReference type="InterPro" id="IPR009241">
    <property type="entry name" value="HigB-like"/>
</dbReference>
<comment type="caution">
    <text evidence="1">The sequence shown here is derived from an EMBL/GenBank/DDBJ whole genome shotgun (WGS) entry which is preliminary data.</text>
</comment>
<dbReference type="RefSeq" id="WP_190832652.1">
    <property type="nucleotide sequence ID" value="NZ_CAWPPI010000072.1"/>
</dbReference>
<sequence>MKFEVRTNLAQGIARVLFCIHEGEMILLHGFIKKQRKTPKKDLDLALERKRKIELEARG</sequence>
<gene>
    <name evidence="1" type="ORF">ICL16_21640</name>
</gene>
<dbReference type="EMBL" id="JACXAE010000072">
    <property type="protein sequence ID" value="MBD2774595.1"/>
    <property type="molecule type" value="Genomic_DNA"/>
</dbReference>
<name>A0A8J6XLG0_9CYAN</name>
<protein>
    <submittedName>
        <fullName evidence="1">Type II toxin-antitoxin system RelE/ParE family toxin</fullName>
    </submittedName>
</protein>
<evidence type="ECO:0000313" key="2">
    <source>
        <dbReference type="Proteomes" id="UP000629098"/>
    </source>
</evidence>
<dbReference type="Proteomes" id="UP000629098">
    <property type="component" value="Unassembled WGS sequence"/>
</dbReference>
<evidence type="ECO:0000313" key="1">
    <source>
        <dbReference type="EMBL" id="MBD2774595.1"/>
    </source>
</evidence>
<reference evidence="1" key="1">
    <citation type="submission" date="2020-09" db="EMBL/GenBank/DDBJ databases">
        <title>Iningainema tapete sp. nov. (Scytonemataceae, Cyanobacteria) from greenhouses in central Florida (USA) produces two types of nodularin with biosynthetic potential for microcystin-LR and anabaenopeptins.</title>
        <authorList>
            <person name="Berthold D.E."/>
            <person name="Lefler F.W."/>
            <person name="Huang I.-S."/>
            <person name="Abdulla H."/>
            <person name="Zimba P.V."/>
            <person name="Laughinghouse H.D. IV."/>
        </authorList>
    </citation>
    <scope>NUCLEOTIDE SEQUENCE</scope>
    <source>
        <strain evidence="1">BLCCT55</strain>
    </source>
</reference>
<organism evidence="1 2">
    <name type="scientific">Iningainema tapete BLCC-T55</name>
    <dbReference type="NCBI Taxonomy" id="2748662"/>
    <lineage>
        <taxon>Bacteria</taxon>
        <taxon>Bacillati</taxon>
        <taxon>Cyanobacteriota</taxon>
        <taxon>Cyanophyceae</taxon>
        <taxon>Nostocales</taxon>
        <taxon>Scytonemataceae</taxon>
        <taxon>Iningainema tapete</taxon>
    </lineage>
</organism>
<dbReference type="Pfam" id="PF05973">
    <property type="entry name" value="Gp49"/>
    <property type="match status" value="1"/>
</dbReference>
<dbReference type="AlphaFoldDB" id="A0A8J6XLG0"/>
<proteinExistence type="predicted"/>
<keyword evidence="2" id="KW-1185">Reference proteome</keyword>